<dbReference type="InterPro" id="IPR008927">
    <property type="entry name" value="6-PGluconate_DH-like_C_sf"/>
</dbReference>
<sequence length="177" mass="19271">ILKFIQPVLSTKNFRIYTNEDIVGVEIGGAIKNIIAIASGISDGLGYGANTKASLITRGLYELSKFGIKLGANPLTFSGAAVMGDLIATCISGHSRNRSVGERLAGEEKINQIMDSMYMVAEGVRTTKAVYEIALKNDLDVPITECVYEIIYKDLSPEESVGKLMSRKFKPEIEDFV</sequence>
<dbReference type="GO" id="GO:0005975">
    <property type="term" value="P:carbohydrate metabolic process"/>
    <property type="evidence" value="ECO:0007669"/>
    <property type="project" value="InterPro"/>
</dbReference>
<dbReference type="PANTHER" id="PTHR11728:SF1">
    <property type="entry name" value="GLYCEROL-3-PHOSPHATE DEHYDROGENASE [NAD(+)] 2, CHLOROPLASTIC"/>
    <property type="match status" value="1"/>
</dbReference>
<dbReference type="InterPro" id="IPR006109">
    <property type="entry name" value="G3P_DH_NAD-dep_C"/>
</dbReference>
<keyword evidence="3" id="KW-0520">NAD</keyword>
<dbReference type="FunFam" id="1.10.1040.10:FF:000001">
    <property type="entry name" value="Glycerol-3-phosphate dehydrogenase [NAD(P)+]"/>
    <property type="match status" value="1"/>
</dbReference>
<dbReference type="NCBIfam" id="NF000940">
    <property type="entry name" value="PRK00094.1-2"/>
    <property type="match status" value="1"/>
</dbReference>
<dbReference type="PRINTS" id="PR00077">
    <property type="entry name" value="GPDHDRGNASE"/>
</dbReference>
<accession>X0U6B2</accession>
<dbReference type="SUPFAM" id="SSF48179">
    <property type="entry name" value="6-phosphogluconate dehydrogenase C-terminal domain-like"/>
    <property type="match status" value="1"/>
</dbReference>
<feature type="non-terminal residue" evidence="5">
    <location>
        <position position="1"/>
    </location>
</feature>
<reference evidence="5" key="1">
    <citation type="journal article" date="2014" name="Front. Microbiol.">
        <title>High frequency of phylogenetically diverse reductive dehalogenase-homologous genes in deep subseafloor sedimentary metagenomes.</title>
        <authorList>
            <person name="Kawai M."/>
            <person name="Futagami T."/>
            <person name="Toyoda A."/>
            <person name="Takaki Y."/>
            <person name="Nishi S."/>
            <person name="Hori S."/>
            <person name="Arai W."/>
            <person name="Tsubouchi T."/>
            <person name="Morono Y."/>
            <person name="Uchiyama I."/>
            <person name="Ito T."/>
            <person name="Fujiyama A."/>
            <person name="Inagaki F."/>
            <person name="Takami H."/>
        </authorList>
    </citation>
    <scope>NUCLEOTIDE SEQUENCE</scope>
    <source>
        <strain evidence="5">Expedition CK06-06</strain>
    </source>
</reference>
<protein>
    <recommendedName>
        <fullName evidence="4">Glycerol-3-phosphate dehydrogenase NAD-dependent C-terminal domain-containing protein</fullName>
    </recommendedName>
</protein>
<dbReference type="InterPro" id="IPR013328">
    <property type="entry name" value="6PGD_dom2"/>
</dbReference>
<dbReference type="EMBL" id="BARS01004841">
    <property type="protein sequence ID" value="GAF84020.1"/>
    <property type="molecule type" value="Genomic_DNA"/>
</dbReference>
<comment type="similarity">
    <text evidence="1">Belongs to the NAD-dependent glycerol-3-phosphate dehydrogenase family.</text>
</comment>
<evidence type="ECO:0000256" key="1">
    <source>
        <dbReference type="ARBA" id="ARBA00011009"/>
    </source>
</evidence>
<organism evidence="5">
    <name type="scientific">marine sediment metagenome</name>
    <dbReference type="NCBI Taxonomy" id="412755"/>
    <lineage>
        <taxon>unclassified sequences</taxon>
        <taxon>metagenomes</taxon>
        <taxon>ecological metagenomes</taxon>
    </lineage>
</organism>
<evidence type="ECO:0000256" key="2">
    <source>
        <dbReference type="ARBA" id="ARBA00023002"/>
    </source>
</evidence>
<dbReference type="Pfam" id="PF07479">
    <property type="entry name" value="NAD_Gly3P_dh_C"/>
    <property type="match status" value="1"/>
</dbReference>
<dbReference type="PANTHER" id="PTHR11728">
    <property type="entry name" value="GLYCEROL-3-PHOSPHATE DEHYDROGENASE"/>
    <property type="match status" value="1"/>
</dbReference>
<dbReference type="AlphaFoldDB" id="X0U6B2"/>
<name>X0U6B2_9ZZZZ</name>
<evidence type="ECO:0000259" key="4">
    <source>
        <dbReference type="Pfam" id="PF07479"/>
    </source>
</evidence>
<dbReference type="PROSITE" id="PS00957">
    <property type="entry name" value="NAD_G3PDH"/>
    <property type="match status" value="1"/>
</dbReference>
<dbReference type="Gene3D" id="1.10.1040.10">
    <property type="entry name" value="N-(1-d-carboxylethyl)-l-norvaline Dehydrogenase, domain 2"/>
    <property type="match status" value="1"/>
</dbReference>
<dbReference type="GO" id="GO:0006072">
    <property type="term" value="P:glycerol-3-phosphate metabolic process"/>
    <property type="evidence" value="ECO:0007669"/>
    <property type="project" value="InterPro"/>
</dbReference>
<comment type="caution">
    <text evidence="5">The sequence shown here is derived from an EMBL/GenBank/DDBJ whole genome shotgun (WGS) entry which is preliminary data.</text>
</comment>
<gene>
    <name evidence="5" type="ORF">S01H1_09477</name>
</gene>
<evidence type="ECO:0000313" key="5">
    <source>
        <dbReference type="EMBL" id="GAF84020.1"/>
    </source>
</evidence>
<dbReference type="GO" id="GO:0005829">
    <property type="term" value="C:cytosol"/>
    <property type="evidence" value="ECO:0007669"/>
    <property type="project" value="TreeGrafter"/>
</dbReference>
<dbReference type="InterPro" id="IPR006168">
    <property type="entry name" value="G3P_DH_NAD-dep"/>
</dbReference>
<dbReference type="GO" id="GO:0047952">
    <property type="term" value="F:glycerol-3-phosphate dehydrogenase [NAD(P)+] activity"/>
    <property type="evidence" value="ECO:0007669"/>
    <property type="project" value="TreeGrafter"/>
</dbReference>
<evidence type="ECO:0000256" key="3">
    <source>
        <dbReference type="ARBA" id="ARBA00023027"/>
    </source>
</evidence>
<feature type="domain" description="Glycerol-3-phosphate dehydrogenase NAD-dependent C-terminal" evidence="4">
    <location>
        <begin position="21"/>
        <end position="161"/>
    </location>
</feature>
<keyword evidence="2" id="KW-0560">Oxidoreductase</keyword>
<proteinExistence type="inferred from homology"/>